<protein>
    <submittedName>
        <fullName evidence="1">Spore coat associated protein CotJA</fullName>
    </submittedName>
</protein>
<organism evidence="1 2">
    <name type="scientific">Laceyella putida</name>
    <dbReference type="NCBI Taxonomy" id="110101"/>
    <lineage>
        <taxon>Bacteria</taxon>
        <taxon>Bacillati</taxon>
        <taxon>Bacillota</taxon>
        <taxon>Bacilli</taxon>
        <taxon>Bacillales</taxon>
        <taxon>Thermoactinomycetaceae</taxon>
        <taxon>Laceyella</taxon>
    </lineage>
</organism>
<dbReference type="InterPro" id="IPR020256">
    <property type="entry name" value="Spore_coat_CotJA"/>
</dbReference>
<dbReference type="Pfam" id="PF11007">
    <property type="entry name" value="CotJA"/>
    <property type="match status" value="1"/>
</dbReference>
<sequence>MKTSHDQQPNPFVNQERVWFPYVSPFDPCPPRRVKTYVVPPNQYLGFQPPNLPQYPPSKALMRGTLWPILFSPYRKKCRIRKGDA</sequence>
<name>A0ABW2RK40_9BACL</name>
<evidence type="ECO:0000313" key="2">
    <source>
        <dbReference type="Proteomes" id="UP001596500"/>
    </source>
</evidence>
<comment type="caution">
    <text evidence="1">The sequence shown here is derived from an EMBL/GenBank/DDBJ whole genome shotgun (WGS) entry which is preliminary data.</text>
</comment>
<evidence type="ECO:0000313" key="1">
    <source>
        <dbReference type="EMBL" id="MFC7441341.1"/>
    </source>
</evidence>
<gene>
    <name evidence="1" type="ORF">ACFQNG_09230</name>
</gene>
<dbReference type="Proteomes" id="UP001596500">
    <property type="component" value="Unassembled WGS sequence"/>
</dbReference>
<proteinExistence type="predicted"/>
<accession>A0ABW2RK40</accession>
<dbReference type="EMBL" id="JBHTBW010000021">
    <property type="protein sequence ID" value="MFC7441341.1"/>
    <property type="molecule type" value="Genomic_DNA"/>
</dbReference>
<keyword evidence="2" id="KW-1185">Reference proteome</keyword>
<reference evidence="2" key="1">
    <citation type="journal article" date="2019" name="Int. J. Syst. Evol. Microbiol.">
        <title>The Global Catalogue of Microorganisms (GCM) 10K type strain sequencing project: providing services to taxonomists for standard genome sequencing and annotation.</title>
        <authorList>
            <consortium name="The Broad Institute Genomics Platform"/>
            <consortium name="The Broad Institute Genome Sequencing Center for Infectious Disease"/>
            <person name="Wu L."/>
            <person name="Ma J."/>
        </authorList>
    </citation>
    <scope>NUCLEOTIDE SEQUENCE [LARGE SCALE GENOMIC DNA]</scope>
    <source>
        <strain evidence="2">CGMCC 1.12942</strain>
    </source>
</reference>
<dbReference type="RefSeq" id="WP_379864631.1">
    <property type="nucleotide sequence ID" value="NZ_JBHTBW010000021.1"/>
</dbReference>